<proteinExistence type="predicted"/>
<name>A0ABR7MPJ7_9BACT</name>
<reference evidence="1 2" key="1">
    <citation type="submission" date="2020-08" db="EMBL/GenBank/DDBJ databases">
        <title>Hymenobacter sp.</title>
        <authorList>
            <person name="Kim M.K."/>
        </authorList>
    </citation>
    <scope>NUCLEOTIDE SEQUENCE [LARGE SCALE GENOMIC DNA]</scope>
    <source>
        <strain evidence="1 2">BT507</strain>
    </source>
</reference>
<evidence type="ECO:0000313" key="2">
    <source>
        <dbReference type="Proteomes" id="UP000622017"/>
    </source>
</evidence>
<accession>A0ABR7MPJ7</accession>
<protein>
    <submittedName>
        <fullName evidence="1">Uncharacterized protein</fullName>
    </submittedName>
</protein>
<gene>
    <name evidence="1" type="ORF">H8B15_16105</name>
</gene>
<comment type="caution">
    <text evidence="1">The sequence shown here is derived from an EMBL/GenBank/DDBJ whole genome shotgun (WGS) entry which is preliminary data.</text>
</comment>
<keyword evidence="2" id="KW-1185">Reference proteome</keyword>
<dbReference type="EMBL" id="JACSCY010000014">
    <property type="protein sequence ID" value="MBC6612448.1"/>
    <property type="molecule type" value="Genomic_DNA"/>
</dbReference>
<dbReference type="RefSeq" id="WP_187320681.1">
    <property type="nucleotide sequence ID" value="NZ_JACSCY010000014.1"/>
</dbReference>
<evidence type="ECO:0000313" key="1">
    <source>
        <dbReference type="EMBL" id="MBC6612448.1"/>
    </source>
</evidence>
<dbReference type="Proteomes" id="UP000622017">
    <property type="component" value="Unassembled WGS sequence"/>
</dbReference>
<sequence length="125" mass="14271">MQLSSFHRAFPSPHLLVPYSEGLRFVQIALRSFPHGGLKEWAATRKPAINYSMLVTLKNNKLRKPAPLLVQRILKEFDFPAELIGTDSVDNERHYKFVFPNQELLDLFNAQLAQHDNSTNNPEGA</sequence>
<organism evidence="1 2">
    <name type="scientific">Hymenobacter citatus</name>
    <dbReference type="NCBI Taxonomy" id="2763506"/>
    <lineage>
        <taxon>Bacteria</taxon>
        <taxon>Pseudomonadati</taxon>
        <taxon>Bacteroidota</taxon>
        <taxon>Cytophagia</taxon>
        <taxon>Cytophagales</taxon>
        <taxon>Hymenobacteraceae</taxon>
        <taxon>Hymenobacter</taxon>
    </lineage>
</organism>